<dbReference type="Proteomes" id="UP000585474">
    <property type="component" value="Unassembled WGS sequence"/>
</dbReference>
<gene>
    <name evidence="2" type="ORF">Acr_00g0024050</name>
</gene>
<proteinExistence type="predicted"/>
<sequence length="117" mass="13632">MVQTRSTSLARTRGALEDMHHVTPGPDDMAMLYLQDQHRSEDIWSRQGGDHVTVHQPHQVYDVDERVRPFVIASRFYEISKICGINLDHGLISALLERWRRETHTFHLRIGEMTLTL</sequence>
<feature type="domain" description="Aminotransferase-like plant mobile" evidence="1">
    <location>
        <begin position="76"/>
        <end position="117"/>
    </location>
</feature>
<organism evidence="2 3">
    <name type="scientific">Actinidia rufa</name>
    <dbReference type="NCBI Taxonomy" id="165716"/>
    <lineage>
        <taxon>Eukaryota</taxon>
        <taxon>Viridiplantae</taxon>
        <taxon>Streptophyta</taxon>
        <taxon>Embryophyta</taxon>
        <taxon>Tracheophyta</taxon>
        <taxon>Spermatophyta</taxon>
        <taxon>Magnoliopsida</taxon>
        <taxon>eudicotyledons</taxon>
        <taxon>Gunneridae</taxon>
        <taxon>Pentapetalae</taxon>
        <taxon>asterids</taxon>
        <taxon>Ericales</taxon>
        <taxon>Actinidiaceae</taxon>
        <taxon>Actinidia</taxon>
    </lineage>
</organism>
<dbReference type="EMBL" id="BJWL01000169">
    <property type="protein sequence ID" value="GFS32689.1"/>
    <property type="molecule type" value="Genomic_DNA"/>
</dbReference>
<dbReference type="AlphaFoldDB" id="A0A7J0DET1"/>
<accession>A0A7J0DET1</accession>
<evidence type="ECO:0000313" key="2">
    <source>
        <dbReference type="EMBL" id="GFS32689.1"/>
    </source>
</evidence>
<reference evidence="3" key="1">
    <citation type="submission" date="2019-07" db="EMBL/GenBank/DDBJ databases">
        <title>De Novo Assembly of kiwifruit Actinidia rufa.</title>
        <authorList>
            <person name="Sugita-Konishi S."/>
            <person name="Sato K."/>
            <person name="Mori E."/>
            <person name="Abe Y."/>
            <person name="Kisaki G."/>
            <person name="Hamano K."/>
            <person name="Suezawa K."/>
            <person name="Otani M."/>
            <person name="Fukuda T."/>
            <person name="Manabe T."/>
            <person name="Gomi K."/>
            <person name="Tabuchi M."/>
            <person name="Akimitsu K."/>
            <person name="Kataoka I."/>
        </authorList>
    </citation>
    <scope>NUCLEOTIDE SEQUENCE [LARGE SCALE GENOMIC DNA]</scope>
    <source>
        <strain evidence="3">cv. Fuchu</strain>
    </source>
</reference>
<dbReference type="InterPro" id="IPR044824">
    <property type="entry name" value="MAIN-like"/>
</dbReference>
<protein>
    <submittedName>
        <fullName evidence="2">Aminotransferase-like, plant mobile domain family protein</fullName>
    </submittedName>
</protein>
<evidence type="ECO:0000259" key="1">
    <source>
        <dbReference type="Pfam" id="PF10536"/>
    </source>
</evidence>
<evidence type="ECO:0000313" key="3">
    <source>
        <dbReference type="Proteomes" id="UP000585474"/>
    </source>
</evidence>
<comment type="caution">
    <text evidence="2">The sequence shown here is derived from an EMBL/GenBank/DDBJ whole genome shotgun (WGS) entry which is preliminary data.</text>
</comment>
<dbReference type="GO" id="GO:0008483">
    <property type="term" value="F:transaminase activity"/>
    <property type="evidence" value="ECO:0007669"/>
    <property type="project" value="UniProtKB-KW"/>
</dbReference>
<keyword evidence="3" id="KW-1185">Reference proteome</keyword>
<dbReference type="GO" id="GO:0010073">
    <property type="term" value="P:meristem maintenance"/>
    <property type="evidence" value="ECO:0007669"/>
    <property type="project" value="InterPro"/>
</dbReference>
<dbReference type="InterPro" id="IPR019557">
    <property type="entry name" value="AminoTfrase-like_pln_mobile"/>
</dbReference>
<keyword evidence="2" id="KW-0032">Aminotransferase</keyword>
<dbReference type="Pfam" id="PF10536">
    <property type="entry name" value="PMD"/>
    <property type="match status" value="1"/>
</dbReference>
<name>A0A7J0DET1_9ERIC</name>
<dbReference type="PANTHER" id="PTHR46033:SF8">
    <property type="entry name" value="PROTEIN MAINTENANCE OF MERISTEMS-LIKE"/>
    <property type="match status" value="1"/>
</dbReference>
<keyword evidence="2" id="KW-0808">Transferase</keyword>
<dbReference type="PANTHER" id="PTHR46033">
    <property type="entry name" value="PROTEIN MAIN-LIKE 2"/>
    <property type="match status" value="1"/>
</dbReference>
<dbReference type="OrthoDB" id="1937804at2759"/>